<dbReference type="InterPro" id="IPR013601">
    <property type="entry name" value="FAE1_typ3_polyketide_synth"/>
</dbReference>
<dbReference type="EMBL" id="CACRZD030000016">
    <property type="protein sequence ID" value="CAA6672098.1"/>
    <property type="molecule type" value="Genomic_DNA"/>
</dbReference>
<feature type="domain" description="FAE" evidence="6">
    <location>
        <begin position="192"/>
        <end position="274"/>
    </location>
</feature>
<evidence type="ECO:0000256" key="5">
    <source>
        <dbReference type="SAM" id="Phobius"/>
    </source>
</evidence>
<sequence>MLDRGLTGYGAYAESPSFSVRVRRRMSDFLSSVNLEYVNLGYRYLTRREFYLLVATILVAMSGHDVPKRSSWTYGVTGGVALVVLSFVVVLLHLELAPSSTYLIDFACYRPPKDLQIGRAEFVELVKESGNYDVAAIEFLKRVVENSGIGDESYIPRSLFRPAEKVNLSAQRPRAAPLCPFEAADGVCRSSLRSAKATLLRESRAEAALVMFGAVDDLIASTGIRPRDIKVLVVNCGVLNTTPSLSAMLINRYKLRQDVHSFNLGGMGCAGGVAAHRDRVRDVVPGNDLDMLLPNCFFRMGAAAVLLSSRRLDRWRSKYELKQVVRTHYGADDRSFKSVRMKEDSEGRQGLSVGRDLLDVGGEALRANINALVPPMSERISFKCLLPKQESVSEENRGSDGNCKYAADLERAFDHVCVLAAGKRVLDEVQRELGLSEEYMEASRRTLERFGNTSSSSVWYELAYLEAQGRVARGDRVLQLSFGSGFKCGSVVWRALRGLGNPRRSPWFKD</sequence>
<dbReference type="CDD" id="cd00831">
    <property type="entry name" value="CHS_like"/>
    <property type="match status" value="1"/>
</dbReference>
<dbReference type="SUPFAM" id="SSF53901">
    <property type="entry name" value="Thiolase-like"/>
    <property type="match status" value="2"/>
</dbReference>
<proteinExistence type="inferred from homology"/>
<dbReference type="InterPro" id="IPR012392">
    <property type="entry name" value="3-ktacl-CoA_syn"/>
</dbReference>
<dbReference type="PANTHER" id="PTHR31561">
    <property type="entry name" value="3-KETOACYL-COA SYNTHASE"/>
    <property type="match status" value="1"/>
</dbReference>
<keyword evidence="5" id="KW-0812">Transmembrane</keyword>
<evidence type="ECO:0000256" key="1">
    <source>
        <dbReference type="ARBA" id="ARBA00005531"/>
    </source>
</evidence>
<keyword evidence="5" id="KW-1133">Transmembrane helix</keyword>
<organism evidence="8">
    <name type="scientific">Spirodela intermedia</name>
    <name type="common">Intermediate duckweed</name>
    <dbReference type="NCBI Taxonomy" id="51605"/>
    <lineage>
        <taxon>Eukaryota</taxon>
        <taxon>Viridiplantae</taxon>
        <taxon>Streptophyta</taxon>
        <taxon>Embryophyta</taxon>
        <taxon>Tracheophyta</taxon>
        <taxon>Spermatophyta</taxon>
        <taxon>Magnoliopsida</taxon>
        <taxon>Liliopsida</taxon>
        <taxon>Araceae</taxon>
        <taxon>Lemnoideae</taxon>
        <taxon>Spirodela</taxon>
    </lineage>
</organism>
<evidence type="ECO:0000256" key="2">
    <source>
        <dbReference type="ARBA" id="ARBA00022679"/>
    </source>
</evidence>
<comment type="similarity">
    <text evidence="1 4">Belongs to the thiolase-like superfamily. Chalcone/stilbene synthases family.</text>
</comment>
<dbReference type="InterPro" id="IPR013747">
    <property type="entry name" value="ACP_syn_III_C"/>
</dbReference>
<feature type="domain" description="FAE" evidence="6">
    <location>
        <begin position="100"/>
        <end position="172"/>
    </location>
</feature>
<keyword evidence="9" id="KW-1185">Reference proteome</keyword>
<dbReference type="Gene3D" id="3.40.47.10">
    <property type="match status" value="2"/>
</dbReference>
<dbReference type="GO" id="GO:0006633">
    <property type="term" value="P:fatty acid biosynthetic process"/>
    <property type="evidence" value="ECO:0007669"/>
    <property type="project" value="UniProtKB-UniPathway"/>
</dbReference>
<dbReference type="EC" id="2.3.1.-" evidence="4"/>
<evidence type="ECO:0000313" key="9">
    <source>
        <dbReference type="Proteomes" id="UP001189122"/>
    </source>
</evidence>
<dbReference type="Proteomes" id="UP001189122">
    <property type="component" value="Unassembled WGS sequence"/>
</dbReference>
<gene>
    <name evidence="8" type="ORF">SI7747_16018509</name>
</gene>
<dbReference type="PIRSF" id="PIRSF036417">
    <property type="entry name" value="3-ktacl-CoA_syn"/>
    <property type="match status" value="1"/>
</dbReference>
<dbReference type="Pfam" id="PF08392">
    <property type="entry name" value="FAE1_CUT1_RppA"/>
    <property type="match status" value="3"/>
</dbReference>
<evidence type="ECO:0000313" key="8">
    <source>
        <dbReference type="EMBL" id="CAA2632956.1"/>
    </source>
</evidence>
<reference evidence="8 9" key="1">
    <citation type="submission" date="2019-12" db="EMBL/GenBank/DDBJ databases">
        <authorList>
            <person name="Scholz U."/>
            <person name="Mascher M."/>
            <person name="Fiebig A."/>
        </authorList>
    </citation>
    <scope>NUCLEOTIDE SEQUENCE</scope>
</reference>
<evidence type="ECO:0000259" key="7">
    <source>
        <dbReference type="Pfam" id="PF08541"/>
    </source>
</evidence>
<dbReference type="Pfam" id="PF08541">
    <property type="entry name" value="ACP_syn_III_C"/>
    <property type="match status" value="1"/>
</dbReference>
<dbReference type="AlphaFoldDB" id="A0A7I8JPJ3"/>
<keyword evidence="5" id="KW-0472">Membrane</keyword>
<evidence type="ECO:0000259" key="6">
    <source>
        <dbReference type="Pfam" id="PF08392"/>
    </source>
</evidence>
<keyword evidence="3 4" id="KW-0012">Acyltransferase</keyword>
<accession>A0A7I8JPJ3</accession>
<evidence type="ECO:0000256" key="3">
    <source>
        <dbReference type="ARBA" id="ARBA00023315"/>
    </source>
</evidence>
<dbReference type="GO" id="GO:0016747">
    <property type="term" value="F:acyltransferase activity, transferring groups other than amino-acyl groups"/>
    <property type="evidence" value="ECO:0007669"/>
    <property type="project" value="InterPro"/>
</dbReference>
<dbReference type="GO" id="GO:0016020">
    <property type="term" value="C:membrane"/>
    <property type="evidence" value="ECO:0007669"/>
    <property type="project" value="InterPro"/>
</dbReference>
<keyword evidence="2 4" id="KW-0808">Transferase</keyword>
<dbReference type="EMBL" id="LR743603">
    <property type="protein sequence ID" value="CAA2632956.1"/>
    <property type="molecule type" value="Genomic_DNA"/>
</dbReference>
<protein>
    <recommendedName>
        <fullName evidence="4">3-ketoacyl-CoA synthase</fullName>
        <ecNumber evidence="4">2.3.1.-</ecNumber>
    </recommendedName>
</protein>
<evidence type="ECO:0000256" key="4">
    <source>
        <dbReference type="PIRNR" id="PIRNR036417"/>
    </source>
</evidence>
<dbReference type="UniPathway" id="UPA00094"/>
<feature type="transmembrane region" description="Helical" evidence="5">
    <location>
        <begin position="72"/>
        <end position="94"/>
    </location>
</feature>
<name>A0A7I8JPJ3_SPIIN</name>
<comment type="pathway">
    <text evidence="4">Lipid metabolism; fatty acid biosynthesis.</text>
</comment>
<feature type="domain" description="FAE" evidence="6">
    <location>
        <begin position="285"/>
        <end position="384"/>
    </location>
</feature>
<feature type="domain" description="Beta-ketoacyl-[acyl-carrier-protein] synthase III C-terminal" evidence="7">
    <location>
        <begin position="413"/>
        <end position="494"/>
    </location>
</feature>
<dbReference type="InterPro" id="IPR016039">
    <property type="entry name" value="Thiolase-like"/>
</dbReference>